<dbReference type="GO" id="GO:0009427">
    <property type="term" value="C:bacterial-type flagellum basal body, distal rod, L ring"/>
    <property type="evidence" value="ECO:0007669"/>
    <property type="project" value="InterPro"/>
</dbReference>
<keyword evidence="9 11" id="KW-0998">Cell outer membrane</keyword>
<gene>
    <name evidence="11" type="primary">flgH</name>
    <name evidence="13" type="ORF">SAMN04488509_10987</name>
</gene>
<keyword evidence="7" id="KW-0564">Palmitate</keyword>
<protein>
    <recommendedName>
        <fullName evidence="11">Flagellar L-ring protein</fullName>
    </recommendedName>
    <alternativeName>
        <fullName evidence="11">Basal body L-ring protein</fullName>
    </alternativeName>
</protein>
<keyword evidence="14" id="KW-1185">Reference proteome</keyword>
<dbReference type="PRINTS" id="PR01008">
    <property type="entry name" value="FLGLRINGFLGH"/>
</dbReference>
<evidence type="ECO:0000256" key="11">
    <source>
        <dbReference type="HAMAP-Rule" id="MF_00415"/>
    </source>
</evidence>
<keyword evidence="5 11" id="KW-0732">Signal</keyword>
<dbReference type="STRING" id="265719.SAMN04488509_10987"/>
<dbReference type="PANTHER" id="PTHR34933">
    <property type="entry name" value="FLAGELLAR L-RING PROTEIN"/>
    <property type="match status" value="1"/>
</dbReference>
<evidence type="ECO:0000256" key="1">
    <source>
        <dbReference type="ARBA" id="ARBA00002591"/>
    </source>
</evidence>
<evidence type="ECO:0000313" key="13">
    <source>
        <dbReference type="EMBL" id="SDD87916.1"/>
    </source>
</evidence>
<keyword evidence="13" id="KW-0966">Cell projection</keyword>
<keyword evidence="8 11" id="KW-0975">Bacterial flagellum</keyword>
<name>A0A1G6YED2_9GAMM</name>
<dbReference type="NCBIfam" id="NF001304">
    <property type="entry name" value="PRK00249.1-4"/>
    <property type="match status" value="1"/>
</dbReference>
<dbReference type="GO" id="GO:0003774">
    <property type="term" value="F:cytoskeletal motor activity"/>
    <property type="evidence" value="ECO:0007669"/>
    <property type="project" value="InterPro"/>
</dbReference>
<comment type="subcellular location">
    <subcellularLocation>
        <location evidence="11">Cell outer membrane</location>
        <topology evidence="11">Lipid-anchor</topology>
    </subcellularLocation>
    <subcellularLocation>
        <location evidence="11">Bacterial flagellum basal body</location>
    </subcellularLocation>
    <subcellularLocation>
        <location evidence="2">Membrane</location>
        <topology evidence="2">Lipid-anchor</topology>
    </subcellularLocation>
</comment>
<evidence type="ECO:0000256" key="7">
    <source>
        <dbReference type="ARBA" id="ARBA00023139"/>
    </source>
</evidence>
<keyword evidence="10 11" id="KW-0449">Lipoprotein</keyword>
<dbReference type="Proteomes" id="UP000199603">
    <property type="component" value="Unassembled WGS sequence"/>
</dbReference>
<evidence type="ECO:0000313" key="14">
    <source>
        <dbReference type="Proteomes" id="UP000199603"/>
    </source>
</evidence>
<feature type="signal peptide" evidence="12">
    <location>
        <begin position="1"/>
        <end position="21"/>
    </location>
</feature>
<proteinExistence type="inferred from homology"/>
<dbReference type="GO" id="GO:0009279">
    <property type="term" value="C:cell outer membrane"/>
    <property type="evidence" value="ECO:0007669"/>
    <property type="project" value="UniProtKB-SubCell"/>
</dbReference>
<evidence type="ECO:0000256" key="5">
    <source>
        <dbReference type="ARBA" id="ARBA00022729"/>
    </source>
</evidence>
<comment type="similarity">
    <text evidence="3 11">Belongs to the FlgH family.</text>
</comment>
<evidence type="ECO:0000256" key="9">
    <source>
        <dbReference type="ARBA" id="ARBA00023237"/>
    </source>
</evidence>
<evidence type="ECO:0000256" key="8">
    <source>
        <dbReference type="ARBA" id="ARBA00023143"/>
    </source>
</evidence>
<dbReference type="OrthoDB" id="9789463at2"/>
<evidence type="ECO:0000256" key="4">
    <source>
        <dbReference type="ARBA" id="ARBA00011439"/>
    </source>
</evidence>
<evidence type="ECO:0000256" key="2">
    <source>
        <dbReference type="ARBA" id="ARBA00004635"/>
    </source>
</evidence>
<evidence type="ECO:0000256" key="12">
    <source>
        <dbReference type="SAM" id="SignalP"/>
    </source>
</evidence>
<feature type="chain" id="PRO_5011494850" description="Flagellar L-ring protein" evidence="12">
    <location>
        <begin position="22"/>
        <end position="225"/>
    </location>
</feature>
<sequence length="225" mass="23390">MIARTATVACFLLLTACAASGPSLPPAGFEPSYPSNAQAPLPAPGAIYRGGGTGGLSLFADQKARNVGDILTVQLVERTQASATSSTNTSKNSTVAVPAPTLFGAPTTIGGRTLDSELGAESEFDGSGNSSQSNRLDGSVTVTVAERLPNGYLVIRGQKWIRINQANEHIQIQGIVRPADIGPDNTILSSRVADAQIAYRGRGSLAQANAQGWLTRFFQSAAFPM</sequence>
<dbReference type="PROSITE" id="PS51257">
    <property type="entry name" value="PROKAR_LIPOPROTEIN"/>
    <property type="match status" value="1"/>
</dbReference>
<accession>A0A1G6YED2</accession>
<organism evidence="13 14">
    <name type="scientific">Aquimonas voraii</name>
    <dbReference type="NCBI Taxonomy" id="265719"/>
    <lineage>
        <taxon>Bacteria</taxon>
        <taxon>Pseudomonadati</taxon>
        <taxon>Pseudomonadota</taxon>
        <taxon>Gammaproteobacteria</taxon>
        <taxon>Lysobacterales</taxon>
        <taxon>Lysobacteraceae</taxon>
        <taxon>Aquimonas</taxon>
    </lineage>
</organism>
<comment type="subunit">
    <text evidence="4 11">The basal body constitutes a major portion of the flagellar organelle and consists of four rings (L,P,S, and M) mounted on a central rod.</text>
</comment>
<keyword evidence="13" id="KW-0282">Flagellum</keyword>
<dbReference type="HAMAP" id="MF_00415">
    <property type="entry name" value="FlgH"/>
    <property type="match status" value="1"/>
</dbReference>
<comment type="function">
    <text evidence="1 11">Assembles around the rod to form the L-ring and probably protects the motor/basal body from shearing forces during rotation.</text>
</comment>
<dbReference type="Pfam" id="PF02107">
    <property type="entry name" value="FlgH"/>
    <property type="match status" value="1"/>
</dbReference>
<keyword evidence="13" id="KW-0969">Cilium</keyword>
<reference evidence="13 14" key="1">
    <citation type="submission" date="2016-10" db="EMBL/GenBank/DDBJ databases">
        <authorList>
            <person name="de Groot N.N."/>
        </authorList>
    </citation>
    <scope>NUCLEOTIDE SEQUENCE [LARGE SCALE GENOMIC DNA]</scope>
    <source>
        <strain evidence="13 14">DSM 16957</strain>
    </source>
</reference>
<dbReference type="GO" id="GO:0071973">
    <property type="term" value="P:bacterial-type flagellum-dependent cell motility"/>
    <property type="evidence" value="ECO:0007669"/>
    <property type="project" value="InterPro"/>
</dbReference>
<dbReference type="RefSeq" id="WP_091243822.1">
    <property type="nucleotide sequence ID" value="NZ_FNAG01000009.1"/>
</dbReference>
<keyword evidence="6 11" id="KW-0472">Membrane</keyword>
<dbReference type="PANTHER" id="PTHR34933:SF1">
    <property type="entry name" value="FLAGELLAR L-RING PROTEIN"/>
    <property type="match status" value="1"/>
</dbReference>
<evidence type="ECO:0000256" key="10">
    <source>
        <dbReference type="ARBA" id="ARBA00023288"/>
    </source>
</evidence>
<evidence type="ECO:0000256" key="6">
    <source>
        <dbReference type="ARBA" id="ARBA00023136"/>
    </source>
</evidence>
<evidence type="ECO:0000256" key="3">
    <source>
        <dbReference type="ARBA" id="ARBA00006929"/>
    </source>
</evidence>
<dbReference type="EMBL" id="FNAG01000009">
    <property type="protein sequence ID" value="SDD87916.1"/>
    <property type="molecule type" value="Genomic_DNA"/>
</dbReference>
<dbReference type="InterPro" id="IPR000527">
    <property type="entry name" value="Flag_Lring"/>
</dbReference>
<dbReference type="AlphaFoldDB" id="A0A1G6YED2"/>